<dbReference type="eggNOG" id="KOG2211">
    <property type="taxonomic scope" value="Eukaryota"/>
</dbReference>
<dbReference type="PANTHER" id="PTHR13228">
    <property type="entry name" value="CONSERVED OLIGOMERIC GOLGI COMPLEX COMPONENT 5"/>
    <property type="match status" value="1"/>
</dbReference>
<dbReference type="OrthoDB" id="18786at2759"/>
<dbReference type="GO" id="GO:0006891">
    <property type="term" value="P:intra-Golgi vesicle-mediated transport"/>
    <property type="evidence" value="ECO:0007669"/>
    <property type="project" value="InterPro"/>
</dbReference>
<dbReference type="InterPro" id="IPR019465">
    <property type="entry name" value="Cog5"/>
</dbReference>
<dbReference type="Proteomes" id="UP000008068">
    <property type="component" value="Unassembled WGS sequence"/>
</dbReference>
<evidence type="ECO:0000313" key="2">
    <source>
        <dbReference type="Proteomes" id="UP000008068"/>
    </source>
</evidence>
<dbReference type="EMBL" id="GL379896">
    <property type="protein sequence ID" value="EGT32578.1"/>
    <property type="molecule type" value="Genomic_DNA"/>
</dbReference>
<reference evidence="2" key="1">
    <citation type="submission" date="2011-07" db="EMBL/GenBank/DDBJ databases">
        <authorList>
            <consortium name="Caenorhabditis brenneri Sequencing and Analysis Consortium"/>
            <person name="Wilson R.K."/>
        </authorList>
    </citation>
    <scope>NUCLEOTIDE SEQUENCE [LARGE SCALE GENOMIC DNA]</scope>
    <source>
        <strain evidence="2">PB2801</strain>
    </source>
</reference>
<protein>
    <submittedName>
        <fullName evidence="1">Uncharacterized protein</fullName>
    </submittedName>
</protein>
<dbReference type="HOGENOM" id="CLU_987751_0_0_1"/>
<evidence type="ECO:0000313" key="1">
    <source>
        <dbReference type="EMBL" id="EGT32578.1"/>
    </source>
</evidence>
<organism evidence="2">
    <name type="scientific">Caenorhabditis brenneri</name>
    <name type="common">Nematode worm</name>
    <dbReference type="NCBI Taxonomy" id="135651"/>
    <lineage>
        <taxon>Eukaryota</taxon>
        <taxon>Metazoa</taxon>
        <taxon>Ecdysozoa</taxon>
        <taxon>Nematoda</taxon>
        <taxon>Chromadorea</taxon>
        <taxon>Rhabditida</taxon>
        <taxon>Rhabditina</taxon>
        <taxon>Rhabditomorpha</taxon>
        <taxon>Rhabditoidea</taxon>
        <taxon>Rhabditidae</taxon>
        <taxon>Peloderinae</taxon>
        <taxon>Caenorhabditis</taxon>
    </lineage>
</organism>
<accession>G0NJT2</accession>
<keyword evidence="2" id="KW-1185">Reference proteome</keyword>
<dbReference type="STRING" id="135651.G0NJT2"/>
<dbReference type="InParanoid" id="G0NJT2"/>
<proteinExistence type="predicted"/>
<sequence>MNSNIEKCIEIIAKKLEANLHLQRDDLLLGSRLTANQMTNYRLIQTADGIIKRWPSESKSIAAIQKETLDAILTTVKHSIRDIVARMHVETRGMTKSVAPYMQELLTYITHIDQHMAHISRAVCHSHILSQIAEYVIDSFILNATLVRSHLSDERQLIVIDFSRLLEAVRSMEWPSKYGDTSRLLDLFGKDVDFMLKVEGVRKSILVQLLISDSPSEVPLPNQSVKWTPEEYVAWYEDHSELEVLAFLNGLVTSYNSSVISRGQQQYVEHYPRIVKLLQDSF</sequence>
<name>G0NJT2_CAEBE</name>
<gene>
    <name evidence="1" type="ORF">CAEBREN_10636</name>
</gene>
<dbReference type="PANTHER" id="PTHR13228:SF3">
    <property type="entry name" value="CONSERVED OLIGOMERIC GOLGI COMPLEX SUBUNIT 5"/>
    <property type="match status" value="1"/>
</dbReference>
<dbReference type="AlphaFoldDB" id="G0NJT2"/>
<dbReference type="GO" id="GO:0017119">
    <property type="term" value="C:Golgi transport complex"/>
    <property type="evidence" value="ECO:0007669"/>
    <property type="project" value="InterPro"/>
</dbReference>
<dbReference type="OMA" id="NRHETEY"/>